<evidence type="ECO:0000313" key="5">
    <source>
        <dbReference type="EMBL" id="KJU86227.1"/>
    </source>
</evidence>
<proteinExistence type="inferred from homology"/>
<evidence type="ECO:0000259" key="4">
    <source>
        <dbReference type="Pfam" id="PF01555"/>
    </source>
</evidence>
<dbReference type="Pfam" id="PF01555">
    <property type="entry name" value="N6_N4_Mtase"/>
    <property type="match status" value="2"/>
</dbReference>
<gene>
    <name evidence="5" type="ORF">MBAV_001584</name>
</gene>
<reference evidence="5 6" key="1">
    <citation type="submission" date="2015-02" db="EMBL/GenBank/DDBJ databases">
        <title>Single-cell genomics of uncultivated deep-branching MTB reveals a conserved set of magnetosome genes.</title>
        <authorList>
            <person name="Kolinko S."/>
            <person name="Richter M."/>
            <person name="Glockner F.O."/>
            <person name="Brachmann A."/>
            <person name="Schuler D."/>
        </authorList>
    </citation>
    <scope>NUCLEOTIDE SEQUENCE [LARGE SCALE GENOMIC DNA]</scope>
    <source>
        <strain evidence="5">TM-1</strain>
    </source>
</reference>
<evidence type="ECO:0000256" key="1">
    <source>
        <dbReference type="ARBA" id="ARBA00022603"/>
    </source>
</evidence>
<evidence type="ECO:0000256" key="2">
    <source>
        <dbReference type="ARBA" id="ARBA00022679"/>
    </source>
</evidence>
<keyword evidence="6" id="KW-1185">Reference proteome</keyword>
<comment type="similarity">
    <text evidence="3">Belongs to the N(4)/N(6)-methyltransferase family.</text>
</comment>
<organism evidence="5 6">
    <name type="scientific">Candidatus Magnetobacterium bavaricum</name>
    <dbReference type="NCBI Taxonomy" id="29290"/>
    <lineage>
        <taxon>Bacteria</taxon>
        <taxon>Pseudomonadati</taxon>
        <taxon>Nitrospirota</taxon>
        <taxon>Thermodesulfovibrionia</taxon>
        <taxon>Thermodesulfovibrionales</taxon>
        <taxon>Candidatus Magnetobacteriaceae</taxon>
        <taxon>Candidatus Magnetobacterium</taxon>
    </lineage>
</organism>
<accession>A0A0F3GWI5</accession>
<dbReference type="PRINTS" id="PR00508">
    <property type="entry name" value="S21N4MTFRASE"/>
</dbReference>
<keyword evidence="1 5" id="KW-0489">Methyltransferase</keyword>
<dbReference type="AlphaFoldDB" id="A0A0F3GWI5"/>
<protein>
    <recommendedName>
        <fullName evidence="3">Methyltransferase</fullName>
        <ecNumber evidence="3">2.1.1.-</ecNumber>
    </recommendedName>
</protein>
<feature type="domain" description="DNA methylase N-4/N-6" evidence="4">
    <location>
        <begin position="183"/>
        <end position="347"/>
    </location>
</feature>
<dbReference type="CDD" id="cd02440">
    <property type="entry name" value="AdoMet_MTases"/>
    <property type="match status" value="1"/>
</dbReference>
<feature type="domain" description="DNA methylase N-4/N-6" evidence="4">
    <location>
        <begin position="65"/>
        <end position="149"/>
    </location>
</feature>
<evidence type="ECO:0000256" key="3">
    <source>
        <dbReference type="RuleBase" id="RU362026"/>
    </source>
</evidence>
<dbReference type="InterPro" id="IPR001091">
    <property type="entry name" value="RM_Methyltransferase"/>
</dbReference>
<dbReference type="SUPFAM" id="SSF53335">
    <property type="entry name" value="S-adenosyl-L-methionine-dependent methyltransferases"/>
    <property type="match status" value="2"/>
</dbReference>
<dbReference type="EC" id="2.1.1.-" evidence="3"/>
<comment type="caution">
    <text evidence="5">The sequence shown here is derived from an EMBL/GenBank/DDBJ whole genome shotgun (WGS) entry which is preliminary data.</text>
</comment>
<sequence length="482" mass="53767">MNQDIEKLIVQDKKKGLSDKDIGGKYGVTLKAIERIVTREFGVNISNAANHLPSSPKKIIKTITPKGFAVEETTVWSFKSRGSWATHNGNYRGNWSPYIPRNVILRYSKERDLVVDYFCGAGTTGVECKLLNRNFIGIDINSAAIELAAENIDLKVSETAADTKTTLRVGDARDLNGIDDATVDLVCAHPPYADIIRYTHDNEGDLSGYGVAKFLDEIGKVARESYRILKHNAHCAILIGDMRKNKNVVPLGFQTIERYLASGFVLKELVIKRQHNCKTTGFWYSNSVKYNFLLLAHEYLAIFEKRKKGVRGGKEVAVSAPVSFNTYQGWQLTGEINTLESTTVWIFNEKDWQRDATLNLTKRYSSGGYVFFGKDAQDKPKTDLTGTDLIITLSADNMDELVSFAKKTLSTGGILAIVCEDVRRGDGLVVPTALNIEQRLRGNSTLEIKEVIVVSIENGKRSTDHGSLDITHKYILIYRKAI</sequence>
<dbReference type="InterPro" id="IPR029063">
    <property type="entry name" value="SAM-dependent_MTases_sf"/>
</dbReference>
<dbReference type="EMBL" id="LACI01000682">
    <property type="protein sequence ID" value="KJU86227.1"/>
    <property type="molecule type" value="Genomic_DNA"/>
</dbReference>
<dbReference type="GO" id="GO:0032259">
    <property type="term" value="P:methylation"/>
    <property type="evidence" value="ECO:0007669"/>
    <property type="project" value="UniProtKB-KW"/>
</dbReference>
<dbReference type="GO" id="GO:0003677">
    <property type="term" value="F:DNA binding"/>
    <property type="evidence" value="ECO:0007669"/>
    <property type="project" value="InterPro"/>
</dbReference>
<keyword evidence="2" id="KW-0808">Transferase</keyword>
<dbReference type="Gene3D" id="3.40.50.150">
    <property type="entry name" value="Vaccinia Virus protein VP39"/>
    <property type="match status" value="2"/>
</dbReference>
<dbReference type="GO" id="GO:0008170">
    <property type="term" value="F:N-methyltransferase activity"/>
    <property type="evidence" value="ECO:0007669"/>
    <property type="project" value="InterPro"/>
</dbReference>
<evidence type="ECO:0000313" key="6">
    <source>
        <dbReference type="Proteomes" id="UP000033423"/>
    </source>
</evidence>
<dbReference type="Proteomes" id="UP000033423">
    <property type="component" value="Unassembled WGS sequence"/>
</dbReference>
<dbReference type="InterPro" id="IPR002941">
    <property type="entry name" value="DNA_methylase_N4/N6"/>
</dbReference>
<name>A0A0F3GWI5_9BACT</name>